<evidence type="ECO:0000256" key="1">
    <source>
        <dbReference type="ARBA" id="ARBA00005915"/>
    </source>
</evidence>
<dbReference type="InterPro" id="IPR038763">
    <property type="entry name" value="DHH_sf"/>
</dbReference>
<evidence type="ECO:0000259" key="5">
    <source>
        <dbReference type="Pfam" id="PF01368"/>
    </source>
</evidence>
<accession>A0A066RT16</accession>
<dbReference type="InterPro" id="IPR041122">
    <property type="entry name" value="RecJ_OB"/>
</dbReference>
<keyword evidence="4" id="KW-0269">Exonuclease</keyword>
<comment type="similarity">
    <text evidence="1">Belongs to the RecJ family.</text>
</comment>
<dbReference type="EMBL" id="JMIB01000027">
    <property type="protein sequence ID" value="KDM90832.1"/>
    <property type="molecule type" value="Genomic_DNA"/>
</dbReference>
<dbReference type="GO" id="GO:0004527">
    <property type="term" value="F:exonuclease activity"/>
    <property type="evidence" value="ECO:0007669"/>
    <property type="project" value="UniProtKB-KW"/>
</dbReference>
<evidence type="ECO:0000256" key="3">
    <source>
        <dbReference type="ARBA" id="ARBA00022801"/>
    </source>
</evidence>
<evidence type="ECO:0000259" key="6">
    <source>
        <dbReference type="Pfam" id="PF17768"/>
    </source>
</evidence>
<reference evidence="7 8" key="1">
    <citation type="submission" date="2014-04" db="EMBL/GenBank/DDBJ databases">
        <title>Draft genome sequence of Photobacterium halotolerans S2753: a solonamide, ngercheumicin and holomycin producer.</title>
        <authorList>
            <person name="Machado H.R."/>
            <person name="Gram L."/>
        </authorList>
    </citation>
    <scope>NUCLEOTIDE SEQUENCE [LARGE SCALE GENOMIC DNA]</scope>
    <source>
        <strain evidence="7 8">S2753</strain>
    </source>
</reference>
<protein>
    <submittedName>
        <fullName evidence="7">Uncharacterized protein</fullName>
    </submittedName>
</protein>
<dbReference type="PANTHER" id="PTHR30255">
    <property type="entry name" value="SINGLE-STRANDED-DNA-SPECIFIC EXONUCLEASE RECJ"/>
    <property type="match status" value="1"/>
</dbReference>
<feature type="domain" description="RecJ OB" evidence="6">
    <location>
        <begin position="533"/>
        <end position="632"/>
    </location>
</feature>
<dbReference type="RefSeq" id="WP_036753631.1">
    <property type="nucleotide sequence ID" value="NZ_JAGSGC010000004.1"/>
</dbReference>
<dbReference type="Gene3D" id="3.90.1640.30">
    <property type="match status" value="1"/>
</dbReference>
<dbReference type="Pfam" id="PF01368">
    <property type="entry name" value="DHH"/>
    <property type="match status" value="1"/>
</dbReference>
<dbReference type="AlphaFoldDB" id="A0A066RT16"/>
<evidence type="ECO:0000313" key="7">
    <source>
        <dbReference type="EMBL" id="KDM90832.1"/>
    </source>
</evidence>
<evidence type="ECO:0000313" key="8">
    <source>
        <dbReference type="Proteomes" id="UP000027192"/>
    </source>
</evidence>
<dbReference type="Gene3D" id="3.10.310.30">
    <property type="match status" value="1"/>
</dbReference>
<name>A0A066RT16_9GAMM</name>
<dbReference type="STRING" id="1654360.EA58_13815"/>
<organism evidence="7 8">
    <name type="scientific">Photobacterium galatheae</name>
    <dbReference type="NCBI Taxonomy" id="1654360"/>
    <lineage>
        <taxon>Bacteria</taxon>
        <taxon>Pseudomonadati</taxon>
        <taxon>Pseudomonadota</taxon>
        <taxon>Gammaproteobacteria</taxon>
        <taxon>Vibrionales</taxon>
        <taxon>Vibrionaceae</taxon>
        <taxon>Photobacterium</taxon>
    </lineage>
</organism>
<proteinExistence type="inferred from homology"/>
<keyword evidence="8" id="KW-1185">Reference proteome</keyword>
<comment type="caution">
    <text evidence="7">The sequence shown here is derived from an EMBL/GenBank/DDBJ whole genome shotgun (WGS) entry which is preliminary data.</text>
</comment>
<dbReference type="InterPro" id="IPR001667">
    <property type="entry name" value="DDH_dom"/>
</dbReference>
<keyword evidence="3" id="KW-0378">Hydrolase</keyword>
<keyword evidence="2" id="KW-0540">Nuclease</keyword>
<dbReference type="PANTHER" id="PTHR30255:SF2">
    <property type="entry name" value="SINGLE-STRANDED-DNA-SPECIFIC EXONUCLEASE RECJ"/>
    <property type="match status" value="1"/>
</dbReference>
<gene>
    <name evidence="7" type="ORF">EA58_13815</name>
</gene>
<dbReference type="SUPFAM" id="SSF64182">
    <property type="entry name" value="DHH phosphoesterases"/>
    <property type="match status" value="2"/>
</dbReference>
<evidence type="ECO:0000256" key="4">
    <source>
        <dbReference type="ARBA" id="ARBA00022839"/>
    </source>
</evidence>
<dbReference type="InterPro" id="IPR051673">
    <property type="entry name" value="SSDNA_exonuclease_RecJ"/>
</dbReference>
<dbReference type="Proteomes" id="UP000027192">
    <property type="component" value="Unassembled WGS sequence"/>
</dbReference>
<dbReference type="Pfam" id="PF17768">
    <property type="entry name" value="RecJ_OB"/>
    <property type="match status" value="1"/>
</dbReference>
<feature type="domain" description="DDH" evidence="5">
    <location>
        <begin position="7"/>
        <end position="148"/>
    </location>
</feature>
<evidence type="ECO:0000256" key="2">
    <source>
        <dbReference type="ARBA" id="ARBA00022722"/>
    </source>
</evidence>
<sequence>MGEVIGLVCDFDVDGVSSSTIFYESLVNVFGCNPARIKVYHSYRMEHGDGLTPELIERIQATNPPPTLIMTAALGSKDGAQVTAHKKWAKAKGILSDIIITDHHEIDEANLPKDAYAFINPKRPDCEFDGKDICGAVVALMLMAHVRKKLIDKAIREKASLPSMGVTLPFAAAATIADGSSIVSPVNRGIVHAGVKRMNAGLDVCWNAFQDFWLQKNEPITAQTIGFKLAPIIHTASRMGKDALIGVKFFLSDSENEAKRHLLSLKAFNDDRKTAQRSLFNAADMVATQQVQRDNTVGLCIFQPNGIHGIQGLVAASVAQKYGRPAIVFAPKSNKTTKVKFDIIEKEHLNVDIFSKLAPVHEVVINNDEMIEVKKTLDKHTPTFTLYSTFSGEKKFVKELTMNQAVGMTTKSLFKGLGKKEHTFNSRMGNLILDLSVQNKPKLYLEGVDELIGSAQSVHGISIRNIFERIEKERPDVVVKCRGHETAGSMIIQFDQLDAFKETFDAFVRQECEAKSIALQACYYSDGEIPKDRNLDLTIVDELNQLEPFGMGFERPAFEFDMTVMKFERIGDTEDYKLRGRWARNGVEYHVFWPKLGTNAEELPKVFAGAQLRLLCEIGDNYVRNRSIQLTVVASIEAAQTMNSAHEQTER</sequence>
<dbReference type="Gene3D" id="2.40.50.460">
    <property type="match status" value="1"/>
</dbReference>
<dbReference type="OrthoDB" id="9809852at2"/>